<feature type="domain" description="RNA polymerase sigma factor 54 core-binding" evidence="1">
    <location>
        <begin position="138"/>
        <end position="231"/>
    </location>
</feature>
<dbReference type="Gene3D" id="1.10.10.1330">
    <property type="entry name" value="RNA polymerase sigma-54 factor, core-binding domain"/>
    <property type="match status" value="1"/>
</dbReference>
<dbReference type="GO" id="GO:0001216">
    <property type="term" value="F:DNA-binding transcription activator activity"/>
    <property type="evidence" value="ECO:0007669"/>
    <property type="project" value="InterPro"/>
</dbReference>
<dbReference type="InterPro" id="IPR007046">
    <property type="entry name" value="RNA_pol_sigma_54_core-bd"/>
</dbReference>
<reference evidence="2" key="1">
    <citation type="submission" date="2018-05" db="EMBL/GenBank/DDBJ databases">
        <authorList>
            <person name="Lanie J.A."/>
            <person name="Ng W.-L."/>
            <person name="Kazmierczak K.M."/>
            <person name="Andrzejewski T.M."/>
            <person name="Davidsen T.M."/>
            <person name="Wayne K.J."/>
            <person name="Tettelin H."/>
            <person name="Glass J.I."/>
            <person name="Rusch D."/>
            <person name="Podicherti R."/>
            <person name="Tsui H.-C.T."/>
            <person name="Winkler M.E."/>
        </authorList>
    </citation>
    <scope>NUCLEOTIDE SEQUENCE</scope>
</reference>
<organism evidence="2">
    <name type="scientific">marine metagenome</name>
    <dbReference type="NCBI Taxonomy" id="408172"/>
    <lineage>
        <taxon>unclassified sequences</taxon>
        <taxon>metagenomes</taxon>
        <taxon>ecological metagenomes</taxon>
    </lineage>
</organism>
<name>A0A383CDD9_9ZZZZ</name>
<accession>A0A383CDD9</accession>
<proteinExistence type="predicted"/>
<dbReference type="Pfam" id="PF00309">
    <property type="entry name" value="Sigma54_AID"/>
    <property type="match status" value="1"/>
</dbReference>
<dbReference type="Pfam" id="PF04963">
    <property type="entry name" value="Sigma54_CBD"/>
    <property type="match status" value="1"/>
</dbReference>
<evidence type="ECO:0000259" key="1">
    <source>
        <dbReference type="Pfam" id="PF04963"/>
    </source>
</evidence>
<dbReference type="PANTHER" id="PTHR32248">
    <property type="entry name" value="RNA POLYMERASE SIGMA-54 FACTOR"/>
    <property type="match status" value="1"/>
</dbReference>
<dbReference type="PANTHER" id="PTHR32248:SF4">
    <property type="entry name" value="RNA POLYMERASE SIGMA-54 FACTOR"/>
    <property type="match status" value="1"/>
</dbReference>
<dbReference type="EMBL" id="UINC01207822">
    <property type="protein sequence ID" value="SVE30083.1"/>
    <property type="molecule type" value="Genomic_DNA"/>
</dbReference>
<dbReference type="InterPro" id="IPR038709">
    <property type="entry name" value="RpoN_core-bd_sf"/>
</dbReference>
<dbReference type="InterPro" id="IPR000394">
    <property type="entry name" value="RNA_pol_sigma_54"/>
</dbReference>
<dbReference type="AlphaFoldDB" id="A0A383CDD9"/>
<sequence length="241" mass="26954">PPADNPSSRDTTYEFRIVKQILRQRLGQHLRLTPQMRQSIHLLQLSSADLDQEIFDALEANPLLESGDDDLDWNTAGHSTEPTFAEVEETAFRATGSGQQADRTPERLNPEVEIAQIEDDPTDRRLSPMQFEPYDTLNTIQHGATLREVLLKELAGHRLSSLDSAISQAIIGCIDERGYLRASNEELREILAPEFCAELDEIEAMVRLVQSLSLRGIAARDLGECLRIQLEALDPETPGQA</sequence>
<feature type="non-terminal residue" evidence="2">
    <location>
        <position position="241"/>
    </location>
</feature>
<protein>
    <recommendedName>
        <fullName evidence="1">RNA polymerase sigma factor 54 core-binding domain-containing protein</fullName>
    </recommendedName>
</protein>
<gene>
    <name evidence="2" type="ORF">METZ01_LOCUS482937</name>
</gene>
<dbReference type="GO" id="GO:0016987">
    <property type="term" value="F:sigma factor activity"/>
    <property type="evidence" value="ECO:0007669"/>
    <property type="project" value="InterPro"/>
</dbReference>
<feature type="non-terminal residue" evidence="2">
    <location>
        <position position="1"/>
    </location>
</feature>
<dbReference type="GO" id="GO:0003677">
    <property type="term" value="F:DNA binding"/>
    <property type="evidence" value="ECO:0007669"/>
    <property type="project" value="InterPro"/>
</dbReference>
<evidence type="ECO:0000313" key="2">
    <source>
        <dbReference type="EMBL" id="SVE30083.1"/>
    </source>
</evidence>
<dbReference type="GO" id="GO:0006352">
    <property type="term" value="P:DNA-templated transcription initiation"/>
    <property type="evidence" value="ECO:0007669"/>
    <property type="project" value="InterPro"/>
</dbReference>